<dbReference type="InterPro" id="IPR027417">
    <property type="entry name" value="P-loop_NTPase"/>
</dbReference>
<feature type="region of interest" description="Disordered" evidence="3">
    <location>
        <begin position="1"/>
        <end position="41"/>
    </location>
</feature>
<evidence type="ECO:0000256" key="2">
    <source>
        <dbReference type="ARBA" id="ARBA00022803"/>
    </source>
</evidence>
<sequence length="684" mass="77024">MADKSKNGTPIPPGGQHEGAAASSPPIPETSPDSHPEEERRTLFRNLPVKSESVLPGNGTNLSRLPRSVRHFVNRKKEIGDIKKYLSPDDDCRCVLVLGATGMGKTATAIKAANEISDTNPDDSVRVVYVNCRSTATLDDLAAKIGKQLHHLPSNEPISEIKRRLIIEKYIYTVLLLDNFQSIDPNETDQKVEIVVEIVAKSENVKLLITSTDNVVFPAETKRIRLLPFNEDDSFQLLKKVYGDTPLEKETAYKIARFCSGIPHVLRSLASWEDHPPALLEMFTDANPKQQFEMITKIPAATEEEKIHVCLDACFNRLNAQLQGTLVSLTLFRGLFTMSRAVKVLGSNDLKDTFKIFLSIGVSRAINEFQQEDENILQLIDWFGENGDMDEDQQRKCIDVFNEVGELLAKMLTKKKFHEVFTRLKKKCEDMKDQKRLSECLTSLGIKEIFSCTCSPGLCNQAAERAKTSLLEADRIQSALGINDGNSRAQCLAKLGRCLAKNRKFREGKDKIQQAIDIRKAHGDEDIVMLGATYNDLAVALSLEGDHQQAINIREQQTLPIYREHLGDHPFRATILNNLSNNFYALGEYDNAKQYSEAALKIRLELLKDHYDTAKSLFDLGMVHKKKEEFEEAKVNLEKCVDMQMKVLDVDCNDIKRTRQELNEVNNHLVELGQADGSNEFFQS</sequence>
<dbReference type="PANTHER" id="PTHR45641">
    <property type="entry name" value="TETRATRICOPEPTIDE REPEAT PROTEIN (AFU_ORTHOLOGUE AFUA_6G03870)"/>
    <property type="match status" value="1"/>
</dbReference>
<evidence type="ECO:0000256" key="3">
    <source>
        <dbReference type="SAM" id="MobiDB-lite"/>
    </source>
</evidence>
<name>A0A9W9ZNY8_9CNID</name>
<accession>A0A9W9ZNY8</accession>
<gene>
    <name evidence="5" type="ORF">OS493_021113</name>
</gene>
<dbReference type="Gene3D" id="1.25.40.10">
    <property type="entry name" value="Tetratricopeptide repeat domain"/>
    <property type="match status" value="1"/>
</dbReference>
<comment type="caution">
    <text evidence="5">The sequence shown here is derived from an EMBL/GenBank/DDBJ whole genome shotgun (WGS) entry which is preliminary data.</text>
</comment>
<keyword evidence="2" id="KW-0802">TPR repeat</keyword>
<dbReference type="Pfam" id="PF13401">
    <property type="entry name" value="AAA_22"/>
    <property type="match status" value="1"/>
</dbReference>
<dbReference type="SUPFAM" id="SSF52540">
    <property type="entry name" value="P-loop containing nucleoside triphosphate hydrolases"/>
    <property type="match status" value="1"/>
</dbReference>
<evidence type="ECO:0000256" key="1">
    <source>
        <dbReference type="ARBA" id="ARBA00022737"/>
    </source>
</evidence>
<dbReference type="SUPFAM" id="SSF48452">
    <property type="entry name" value="TPR-like"/>
    <property type="match status" value="1"/>
</dbReference>
<dbReference type="SMART" id="SM00028">
    <property type="entry name" value="TPR"/>
    <property type="match status" value="3"/>
</dbReference>
<feature type="compositionally biased region" description="Basic and acidic residues" evidence="3">
    <location>
        <begin position="32"/>
        <end position="41"/>
    </location>
</feature>
<evidence type="ECO:0000259" key="4">
    <source>
        <dbReference type="SMART" id="SM00382"/>
    </source>
</evidence>
<dbReference type="InterPro" id="IPR019734">
    <property type="entry name" value="TPR_rpt"/>
</dbReference>
<dbReference type="InterPro" id="IPR003593">
    <property type="entry name" value="AAA+_ATPase"/>
</dbReference>
<dbReference type="Pfam" id="PF13424">
    <property type="entry name" value="TPR_12"/>
    <property type="match status" value="1"/>
</dbReference>
<proteinExistence type="predicted"/>
<dbReference type="AlphaFoldDB" id="A0A9W9ZNY8"/>
<dbReference type="GO" id="GO:0043531">
    <property type="term" value="F:ADP binding"/>
    <property type="evidence" value="ECO:0007669"/>
    <property type="project" value="InterPro"/>
</dbReference>
<keyword evidence="6" id="KW-1185">Reference proteome</keyword>
<organism evidence="5 6">
    <name type="scientific">Desmophyllum pertusum</name>
    <dbReference type="NCBI Taxonomy" id="174260"/>
    <lineage>
        <taxon>Eukaryota</taxon>
        <taxon>Metazoa</taxon>
        <taxon>Cnidaria</taxon>
        <taxon>Anthozoa</taxon>
        <taxon>Hexacorallia</taxon>
        <taxon>Scleractinia</taxon>
        <taxon>Caryophylliina</taxon>
        <taxon>Caryophylliidae</taxon>
        <taxon>Desmophyllum</taxon>
    </lineage>
</organism>
<dbReference type="OrthoDB" id="5974409at2759"/>
<dbReference type="InterPro" id="IPR049945">
    <property type="entry name" value="AAA_22"/>
</dbReference>
<dbReference type="Proteomes" id="UP001163046">
    <property type="component" value="Unassembled WGS sequence"/>
</dbReference>
<dbReference type="InterPro" id="IPR011990">
    <property type="entry name" value="TPR-like_helical_dom_sf"/>
</dbReference>
<evidence type="ECO:0000313" key="5">
    <source>
        <dbReference type="EMBL" id="KAJ7384484.1"/>
    </source>
</evidence>
<reference evidence="5" key="1">
    <citation type="submission" date="2023-01" db="EMBL/GenBank/DDBJ databases">
        <title>Genome assembly of the deep-sea coral Lophelia pertusa.</title>
        <authorList>
            <person name="Herrera S."/>
            <person name="Cordes E."/>
        </authorList>
    </citation>
    <scope>NUCLEOTIDE SEQUENCE</scope>
    <source>
        <strain evidence="5">USNM1676648</strain>
        <tissue evidence="5">Polyp</tissue>
    </source>
</reference>
<dbReference type="Gene3D" id="3.40.50.300">
    <property type="entry name" value="P-loop containing nucleotide triphosphate hydrolases"/>
    <property type="match status" value="1"/>
</dbReference>
<protein>
    <recommendedName>
        <fullName evidence="4">AAA+ ATPase domain-containing protein</fullName>
    </recommendedName>
</protein>
<keyword evidence="1" id="KW-0677">Repeat</keyword>
<feature type="domain" description="AAA+ ATPase" evidence="4">
    <location>
        <begin position="91"/>
        <end position="232"/>
    </location>
</feature>
<evidence type="ECO:0000313" key="6">
    <source>
        <dbReference type="Proteomes" id="UP001163046"/>
    </source>
</evidence>
<dbReference type="EMBL" id="MU825886">
    <property type="protein sequence ID" value="KAJ7384484.1"/>
    <property type="molecule type" value="Genomic_DNA"/>
</dbReference>
<dbReference type="SMART" id="SM00382">
    <property type="entry name" value="AAA"/>
    <property type="match status" value="1"/>
</dbReference>
<dbReference type="CDD" id="cd00009">
    <property type="entry name" value="AAA"/>
    <property type="match status" value="1"/>
</dbReference>